<dbReference type="PANTHER" id="PTHR15576">
    <property type="entry name" value="RIBITOL-5-PHOSPHATE XYLOSYLTRANSFERASE 1"/>
    <property type="match status" value="1"/>
</dbReference>
<dbReference type="GO" id="GO:0005794">
    <property type="term" value="C:Golgi apparatus"/>
    <property type="evidence" value="ECO:0007669"/>
    <property type="project" value="TreeGrafter"/>
</dbReference>
<dbReference type="InterPro" id="IPR055286">
    <property type="entry name" value="RXYLT1-like"/>
</dbReference>
<protein>
    <recommendedName>
        <fullName evidence="2">Exostosin GT47 domain-containing protein</fullName>
    </recommendedName>
</protein>
<dbReference type="GO" id="GO:0120053">
    <property type="term" value="F:ribitol beta-1,4-xylosyltransferase activity"/>
    <property type="evidence" value="ECO:0007669"/>
    <property type="project" value="InterPro"/>
</dbReference>
<evidence type="ECO:0008006" key="2">
    <source>
        <dbReference type="Google" id="ProtNLM"/>
    </source>
</evidence>
<dbReference type="GO" id="GO:0035269">
    <property type="term" value="P:protein O-linked glycosylation via mannose"/>
    <property type="evidence" value="ECO:0007669"/>
    <property type="project" value="InterPro"/>
</dbReference>
<dbReference type="PANTHER" id="PTHR15576:SF1">
    <property type="entry name" value="RIBITOL-5-PHOSPHATE XYLOSYLTRANSFERASE 1"/>
    <property type="match status" value="1"/>
</dbReference>
<sequence>MNEIEKHCKYVSSRGIAQNCDVFPPTIKSDTMTFNPLYYYDIKQGDKVYVITSVLHHFTKLILPILERKNISIKLITGACVKGAPCEISNFHRINYIERFFINSKSITYWFTQNYDYHKLYNKIIPIPLGLDYHTLQKNIHWWGPKQTAVQQDNKIDQIYKSSHSFYERINKSFSFYQFQMFNRHGKDRYLANDALKGKKFNIFLNERLNRNTTWKLCSGYKYIISPHGNGLDCHRTYEAMCLGCLPVVRSSSLNLIYKDMPVIILNSWDSISPELLEKLAEQKIKNSRQKLMLKYWVDFINNY</sequence>
<organism evidence="1">
    <name type="scientific">viral metagenome</name>
    <dbReference type="NCBI Taxonomy" id="1070528"/>
    <lineage>
        <taxon>unclassified sequences</taxon>
        <taxon>metagenomes</taxon>
        <taxon>organismal metagenomes</taxon>
    </lineage>
</organism>
<proteinExistence type="predicted"/>
<reference evidence="1" key="1">
    <citation type="journal article" date="2020" name="Nature">
        <title>Giant virus diversity and host interactions through global metagenomics.</title>
        <authorList>
            <person name="Schulz F."/>
            <person name="Roux S."/>
            <person name="Paez-Espino D."/>
            <person name="Jungbluth S."/>
            <person name="Walsh D.A."/>
            <person name="Denef V.J."/>
            <person name="McMahon K.D."/>
            <person name="Konstantinidis K.T."/>
            <person name="Eloe-Fadrosh E.A."/>
            <person name="Kyrpides N.C."/>
            <person name="Woyke T."/>
        </authorList>
    </citation>
    <scope>NUCLEOTIDE SEQUENCE</scope>
    <source>
        <strain evidence="1">GVMAG-S-1039698-54</strain>
    </source>
</reference>
<evidence type="ECO:0000313" key="1">
    <source>
        <dbReference type="EMBL" id="QHS80203.1"/>
    </source>
</evidence>
<name>A0A6C0AL50_9ZZZZ</name>
<accession>A0A6C0AL50</accession>
<dbReference type="AlphaFoldDB" id="A0A6C0AL50"/>
<dbReference type="EMBL" id="MN740675">
    <property type="protein sequence ID" value="QHS80203.1"/>
    <property type="molecule type" value="Genomic_DNA"/>
</dbReference>